<evidence type="ECO:0000259" key="1">
    <source>
        <dbReference type="PROSITE" id="PS50011"/>
    </source>
</evidence>
<organism evidence="2 3">
    <name type="scientific">Aspergillus pseudodeflectus</name>
    <dbReference type="NCBI Taxonomy" id="176178"/>
    <lineage>
        <taxon>Eukaryota</taxon>
        <taxon>Fungi</taxon>
        <taxon>Dikarya</taxon>
        <taxon>Ascomycota</taxon>
        <taxon>Pezizomycotina</taxon>
        <taxon>Eurotiomycetes</taxon>
        <taxon>Eurotiomycetidae</taxon>
        <taxon>Eurotiales</taxon>
        <taxon>Aspergillaceae</taxon>
        <taxon>Aspergillus</taxon>
        <taxon>Aspergillus subgen. Nidulantes</taxon>
    </lineage>
</organism>
<keyword evidence="3" id="KW-1185">Reference proteome</keyword>
<dbReference type="SUPFAM" id="SSF56112">
    <property type="entry name" value="Protein kinase-like (PK-like)"/>
    <property type="match status" value="1"/>
</dbReference>
<dbReference type="Gene3D" id="1.10.510.10">
    <property type="entry name" value="Transferase(Phosphotransferase) domain 1"/>
    <property type="match status" value="1"/>
</dbReference>
<dbReference type="RefSeq" id="XP_070904746.1">
    <property type="nucleotide sequence ID" value="XM_071044049.1"/>
</dbReference>
<reference evidence="2 3" key="1">
    <citation type="submission" date="2024-07" db="EMBL/GenBank/DDBJ databases">
        <title>Section-level genome sequencing and comparative genomics of Aspergillus sections Usti and Cavernicolus.</title>
        <authorList>
            <consortium name="Lawrence Berkeley National Laboratory"/>
            <person name="Nybo J.L."/>
            <person name="Vesth T.C."/>
            <person name="Theobald S."/>
            <person name="Frisvad J.C."/>
            <person name="Larsen T.O."/>
            <person name="Kjaerboelling I."/>
            <person name="Rothschild-Mancinelli K."/>
            <person name="Lyhne E.K."/>
            <person name="Kogle M.E."/>
            <person name="Barry K."/>
            <person name="Clum A."/>
            <person name="Na H."/>
            <person name="Ledsgaard L."/>
            <person name="Lin J."/>
            <person name="Lipzen A."/>
            <person name="Kuo A."/>
            <person name="Riley R."/>
            <person name="Mondo S."/>
            <person name="LaButti K."/>
            <person name="Haridas S."/>
            <person name="Pangalinan J."/>
            <person name="Salamov A.A."/>
            <person name="Simmons B.A."/>
            <person name="Magnuson J.K."/>
            <person name="Chen J."/>
            <person name="Drula E."/>
            <person name="Henrissat B."/>
            <person name="Wiebenga A."/>
            <person name="Lubbers R.J."/>
            <person name="Gomes A.C."/>
            <person name="Macurrencykelacurrency M.R."/>
            <person name="Stajich J."/>
            <person name="Grigoriev I.V."/>
            <person name="Mortensen U.H."/>
            <person name="De vries R.P."/>
            <person name="Baker S.E."/>
            <person name="Andersen M.R."/>
        </authorList>
    </citation>
    <scope>NUCLEOTIDE SEQUENCE [LARGE SCALE GENOMIC DNA]</scope>
    <source>
        <strain evidence="2 3">CBS 756.74</strain>
    </source>
</reference>
<dbReference type="PROSITE" id="PS50011">
    <property type="entry name" value="PROTEIN_KINASE_DOM"/>
    <property type="match status" value="1"/>
</dbReference>
<proteinExistence type="predicted"/>
<dbReference type="InterPro" id="IPR000719">
    <property type="entry name" value="Prot_kinase_dom"/>
</dbReference>
<dbReference type="InterPro" id="IPR001245">
    <property type="entry name" value="Ser-Thr/Tyr_kinase_cat_dom"/>
</dbReference>
<dbReference type="InterPro" id="IPR011009">
    <property type="entry name" value="Kinase-like_dom_sf"/>
</dbReference>
<dbReference type="EMBL" id="JBFXLR010000002">
    <property type="protein sequence ID" value="KAL2860055.1"/>
    <property type="molecule type" value="Genomic_DNA"/>
</dbReference>
<evidence type="ECO:0000313" key="3">
    <source>
        <dbReference type="Proteomes" id="UP001610444"/>
    </source>
</evidence>
<accession>A0ABR4L6F4</accession>
<dbReference type="Proteomes" id="UP001610444">
    <property type="component" value="Unassembled WGS sequence"/>
</dbReference>
<comment type="caution">
    <text evidence="2">The sequence shown here is derived from an EMBL/GenBank/DDBJ whole genome shotgun (WGS) entry which is preliminary data.</text>
</comment>
<evidence type="ECO:0000313" key="2">
    <source>
        <dbReference type="EMBL" id="KAL2860055.1"/>
    </source>
</evidence>
<sequence>MVVSEFLVCMRLRSRGNVDKERTVLATLKASLSHHDHLVPGFATVTSETKYTILFEKTKFTLEQLLSGRMDALPLSDLMAEFTGVADALAFMHERISGGPPHCHMDLNPANIQIIQSGTNPVGQWKWKITGFGLSVTSGSKAWTSDDGEYAGPNKRFHAPELYRRFKCCPQSDNARMFDAAGGRDSDDVVLRTLLAQDWLTDLPGEAPPQLSPAVCGWIRDLLLSAVQVSMRRRPTAREMHRSLVVIQQALQVQASDGECAA</sequence>
<feature type="domain" description="Protein kinase" evidence="1">
    <location>
        <begin position="1"/>
        <end position="244"/>
    </location>
</feature>
<dbReference type="Pfam" id="PF07714">
    <property type="entry name" value="PK_Tyr_Ser-Thr"/>
    <property type="match status" value="1"/>
</dbReference>
<protein>
    <submittedName>
        <fullName evidence="2">Kinase-like domain-containing protein</fullName>
    </submittedName>
</protein>
<gene>
    <name evidence="2" type="ORF">BJX68DRAFT_261028</name>
</gene>
<dbReference type="GeneID" id="98159213"/>
<name>A0ABR4L6F4_9EURO</name>